<name>A0AAU7G6F6_9MICO</name>
<feature type="domain" description="Peptidoglycan binding-like" evidence="1">
    <location>
        <begin position="88"/>
        <end position="143"/>
    </location>
</feature>
<dbReference type="InterPro" id="IPR002477">
    <property type="entry name" value="Peptidoglycan-bd-like"/>
</dbReference>
<dbReference type="EMBL" id="CP157390">
    <property type="protein sequence ID" value="XBM46990.1"/>
    <property type="molecule type" value="Genomic_DNA"/>
</dbReference>
<dbReference type="Pfam" id="PF01471">
    <property type="entry name" value="PG_binding_1"/>
    <property type="match status" value="2"/>
</dbReference>
<dbReference type="SUPFAM" id="SSF47090">
    <property type="entry name" value="PGBD-like"/>
    <property type="match status" value="2"/>
</dbReference>
<dbReference type="RefSeq" id="WP_348786966.1">
    <property type="nucleotide sequence ID" value="NZ_CP157390.1"/>
</dbReference>
<dbReference type="InterPro" id="IPR036366">
    <property type="entry name" value="PGBDSf"/>
</dbReference>
<feature type="domain" description="Peptidoglycan binding-like" evidence="1">
    <location>
        <begin position="15"/>
        <end position="70"/>
    </location>
</feature>
<reference evidence="2" key="1">
    <citation type="submission" date="2024-05" db="EMBL/GenBank/DDBJ databases">
        <title>The Natural Products Discovery Center: Release of the First 8490 Sequenced Strains for Exploring Actinobacteria Biosynthetic Diversity.</title>
        <authorList>
            <person name="Kalkreuter E."/>
            <person name="Kautsar S.A."/>
            <person name="Yang D."/>
            <person name="Bader C.D."/>
            <person name="Teijaro C.N."/>
            <person name="Fluegel L."/>
            <person name="Davis C.M."/>
            <person name="Simpson J.R."/>
            <person name="Lauterbach L."/>
            <person name="Steele A.D."/>
            <person name="Gui C."/>
            <person name="Meng S."/>
            <person name="Li G."/>
            <person name="Viehrig K."/>
            <person name="Ye F."/>
            <person name="Su P."/>
            <person name="Kiefer A.F."/>
            <person name="Nichols A."/>
            <person name="Cepeda A.J."/>
            <person name="Yan W."/>
            <person name="Fan B."/>
            <person name="Jiang Y."/>
            <person name="Adhikari A."/>
            <person name="Zheng C.-J."/>
            <person name="Schuster L."/>
            <person name="Cowan T.M."/>
            <person name="Smanski M.J."/>
            <person name="Chevrette M.G."/>
            <person name="de Carvalho L.P.S."/>
            <person name="Shen B."/>
        </authorList>
    </citation>
    <scope>NUCLEOTIDE SEQUENCE</scope>
    <source>
        <strain evidence="2">NPDC080035</strain>
    </source>
</reference>
<dbReference type="InterPro" id="IPR036365">
    <property type="entry name" value="PGBD-like_sf"/>
</dbReference>
<accession>A0AAU7G6F6</accession>
<proteinExistence type="predicted"/>
<evidence type="ECO:0000313" key="2">
    <source>
        <dbReference type="EMBL" id="XBM46990.1"/>
    </source>
</evidence>
<organism evidence="2">
    <name type="scientific">Leifsonia sp. NPDC080035</name>
    <dbReference type="NCBI Taxonomy" id="3143936"/>
    <lineage>
        <taxon>Bacteria</taxon>
        <taxon>Bacillati</taxon>
        <taxon>Actinomycetota</taxon>
        <taxon>Actinomycetes</taxon>
        <taxon>Micrococcales</taxon>
        <taxon>Microbacteriaceae</taxon>
        <taxon>Leifsonia</taxon>
    </lineage>
</organism>
<sequence length="164" mass="16925">MSNPGQPTVQQGDHGDVVKRVQRALRRTPDPDIVVDGIFGPRTRAAVVAFQQGAGLTPDGIVGPHTWAALPDGGPMPVLSEGSRGPVVSSLQTVLTNGADQWGGVTPQGVDGIFGPHTRAAVEAFQRWAHVAVDGVVGDQTWGVPLHAAGATLESAVGLQYVVS</sequence>
<evidence type="ECO:0000259" key="1">
    <source>
        <dbReference type="Pfam" id="PF01471"/>
    </source>
</evidence>
<dbReference type="AlphaFoldDB" id="A0AAU7G6F6"/>
<dbReference type="Gene3D" id="1.10.101.10">
    <property type="entry name" value="PGBD-like superfamily/PGBD"/>
    <property type="match status" value="2"/>
</dbReference>
<gene>
    <name evidence="2" type="ORF">AAME72_12965</name>
</gene>
<protein>
    <submittedName>
        <fullName evidence="2">Peptidoglycan-binding protein</fullName>
    </submittedName>
</protein>